<feature type="compositionally biased region" description="Basic and acidic residues" evidence="1">
    <location>
        <begin position="114"/>
        <end position="126"/>
    </location>
</feature>
<feature type="compositionally biased region" description="Low complexity" evidence="1">
    <location>
        <begin position="498"/>
        <end position="512"/>
    </location>
</feature>
<dbReference type="Proteomes" id="UP000014074">
    <property type="component" value="Unassembled WGS sequence"/>
</dbReference>
<organism evidence="2 3">
    <name type="scientific">Phaeoacremonium minimum (strain UCR-PA7)</name>
    <name type="common">Esca disease fungus</name>
    <name type="synonym">Togninia minima</name>
    <dbReference type="NCBI Taxonomy" id="1286976"/>
    <lineage>
        <taxon>Eukaryota</taxon>
        <taxon>Fungi</taxon>
        <taxon>Dikarya</taxon>
        <taxon>Ascomycota</taxon>
        <taxon>Pezizomycotina</taxon>
        <taxon>Sordariomycetes</taxon>
        <taxon>Sordariomycetidae</taxon>
        <taxon>Togniniales</taxon>
        <taxon>Togniniaceae</taxon>
        <taxon>Phaeoacremonium</taxon>
    </lineage>
</organism>
<feature type="compositionally biased region" description="Polar residues" evidence="1">
    <location>
        <begin position="314"/>
        <end position="327"/>
    </location>
</feature>
<accession>R8BIY3</accession>
<sequence length="581" mass="65197">MAPIGQPVVADEMMEIESDFQDWTLELDVMNKQYGALQAAEDVTLQTTITAIENQIRADADGLIANLNAYMQQCLEKMRQEMATSVSRQVQQHLQLEKTKVEFEARRRQRSEAKKKQIVELFDKHHFPPSSHKKEKQLTLSKRKGETFTSGPADTVKRARVEQSRDEETTASAERQMPNSPQRRSSRSAAAQRTVSFAEVYQDGQAEHKHQILEYIEGSGKFYILKCEEHHVHFGSNPLAGAAKHLSSSQHHKLPKTHELAIEKLGYLVYDCTRELADKNNARFTEAIRKGYEPFNANRLTKAEKMARGIDITDSPNSHQETPTSKGKWSESVDGGPTSEKQFKGITDAKYGNLYLGYWPKDKTRYPVIVLPLGDLKAAGLQGTLLGTSLRKTVPKCYVVTRPTPDTKVISGWAKGYEDGGPLVTKREFPVMYFDKQFLVGWIAARHLSRFDFEDPNPEAYPEYFQARDYWARIQDDQCTNYDDWVKRGSIRNPTESPSPSNSGGASPVAGNENGTTESTVSPAEVPRSTDASDGKLDQEMIDIGNVRADGSTEKSVAGQSRPDETVDVDMDLGNDSYPQY</sequence>
<feature type="region of interest" description="Disordered" evidence="1">
    <location>
        <begin position="488"/>
        <end position="581"/>
    </location>
</feature>
<dbReference type="RefSeq" id="XP_007915991.1">
    <property type="nucleotide sequence ID" value="XM_007917800.1"/>
</dbReference>
<proteinExistence type="predicted"/>
<evidence type="ECO:0000313" key="3">
    <source>
        <dbReference type="Proteomes" id="UP000014074"/>
    </source>
</evidence>
<protein>
    <submittedName>
        <fullName evidence="2">Uncharacterized protein</fullName>
    </submittedName>
</protein>
<dbReference type="GeneID" id="19325788"/>
<evidence type="ECO:0000313" key="2">
    <source>
        <dbReference type="EMBL" id="EON99207.1"/>
    </source>
</evidence>
<keyword evidence="3" id="KW-1185">Reference proteome</keyword>
<dbReference type="HOGENOM" id="CLU_469450_0_0_1"/>
<feature type="region of interest" description="Disordered" evidence="1">
    <location>
        <begin position="114"/>
        <end position="191"/>
    </location>
</feature>
<name>R8BIY3_PHAM7</name>
<dbReference type="eggNOG" id="ENOG502RS7E">
    <property type="taxonomic scope" value="Eukaryota"/>
</dbReference>
<feature type="compositionally biased region" description="Polar residues" evidence="1">
    <location>
        <begin position="170"/>
        <end position="182"/>
    </location>
</feature>
<feature type="region of interest" description="Disordered" evidence="1">
    <location>
        <begin position="310"/>
        <end position="341"/>
    </location>
</feature>
<evidence type="ECO:0000256" key="1">
    <source>
        <dbReference type="SAM" id="MobiDB-lite"/>
    </source>
</evidence>
<feature type="compositionally biased region" description="Basic and acidic residues" evidence="1">
    <location>
        <begin position="155"/>
        <end position="168"/>
    </location>
</feature>
<dbReference type="AlphaFoldDB" id="R8BIY3"/>
<dbReference type="OrthoDB" id="4835412at2759"/>
<dbReference type="EMBL" id="KB933176">
    <property type="protein sequence ID" value="EON99207.1"/>
    <property type="molecule type" value="Genomic_DNA"/>
</dbReference>
<gene>
    <name evidence="2" type="ORF">UCRPA7_5253</name>
</gene>
<feature type="compositionally biased region" description="Polar residues" evidence="1">
    <location>
        <begin position="513"/>
        <end position="522"/>
    </location>
</feature>
<reference evidence="3" key="1">
    <citation type="journal article" date="2013" name="Genome Announc.">
        <title>Draft genome sequence of the ascomycete Phaeoacremonium aleophilum strain UCR-PA7, a causal agent of the esca disease complex in grapevines.</title>
        <authorList>
            <person name="Blanco-Ulate B."/>
            <person name="Rolshausen P."/>
            <person name="Cantu D."/>
        </authorList>
    </citation>
    <scope>NUCLEOTIDE SEQUENCE [LARGE SCALE GENOMIC DNA]</scope>
    <source>
        <strain evidence="3">UCR-PA7</strain>
    </source>
</reference>
<dbReference type="KEGG" id="tmn:UCRPA7_5253"/>